<dbReference type="InterPro" id="IPR029063">
    <property type="entry name" value="SAM-dependent_MTases_sf"/>
</dbReference>
<dbReference type="NCBIfam" id="TIGR00138">
    <property type="entry name" value="rsmG_gidB"/>
    <property type="match status" value="1"/>
</dbReference>
<dbReference type="SUPFAM" id="SSF53335">
    <property type="entry name" value="S-adenosyl-L-methionine-dependent methyltransferases"/>
    <property type="match status" value="1"/>
</dbReference>
<keyword evidence="4 6" id="KW-0808">Transferase</keyword>
<keyword evidence="8" id="KW-1185">Reference proteome</keyword>
<feature type="binding site" evidence="6">
    <location>
        <position position="58"/>
    </location>
    <ligand>
        <name>S-adenosyl-L-methionine</name>
        <dbReference type="ChEBI" id="CHEBI:59789"/>
    </ligand>
</feature>
<evidence type="ECO:0000256" key="4">
    <source>
        <dbReference type="ARBA" id="ARBA00022679"/>
    </source>
</evidence>
<evidence type="ECO:0000313" key="7">
    <source>
        <dbReference type="EMBL" id="AII15352.1"/>
    </source>
</evidence>
<dbReference type="EMBL" id="CP009043">
    <property type="protein sequence ID" value="AII15352.1"/>
    <property type="molecule type" value="Genomic_DNA"/>
</dbReference>
<keyword evidence="5 6" id="KW-0949">S-adenosyl-L-methionine</keyword>
<keyword evidence="2 6" id="KW-0698">rRNA processing</keyword>
<dbReference type="Proteomes" id="UP000028486">
    <property type="component" value="Chromosome"/>
</dbReference>
<evidence type="ECO:0000256" key="3">
    <source>
        <dbReference type="ARBA" id="ARBA00022603"/>
    </source>
</evidence>
<comment type="similarity">
    <text evidence="6">Belongs to the methyltransferase superfamily. RNA methyltransferase RsmG family.</text>
</comment>
<evidence type="ECO:0000256" key="2">
    <source>
        <dbReference type="ARBA" id="ARBA00022552"/>
    </source>
</evidence>
<evidence type="ECO:0000256" key="5">
    <source>
        <dbReference type="ARBA" id="ARBA00022691"/>
    </source>
</evidence>
<comment type="caution">
    <text evidence="6">Lacks conserved residue(s) required for the propagation of feature annotation.</text>
</comment>
<sequence>MNLPTNFWDKVGEFEVILKQFNKVHNLTNYNDIKPVVLDSIAPLEFLGFSPKSVIDVGSGAGFPAVFLAFILRDSEFHLYEPIAKKSSFLTYIKLNLDLPNLTVHSKKLEDSSKFITDLITSRALMRTAFLLQICKGFYDENSTFLLYKGSEAGAEIANLECKKDIIQAKNHRNYVILKDVKC</sequence>
<dbReference type="PANTHER" id="PTHR31760:SF0">
    <property type="entry name" value="S-ADENOSYL-L-METHIONINE-DEPENDENT METHYLTRANSFERASES SUPERFAMILY PROTEIN"/>
    <property type="match status" value="1"/>
</dbReference>
<accession>A0A076FDB6</accession>
<dbReference type="Gene3D" id="3.40.50.150">
    <property type="entry name" value="Vaccinia Virus protein VP39"/>
    <property type="match status" value="1"/>
</dbReference>
<dbReference type="EC" id="2.1.1.-" evidence="6"/>
<dbReference type="PANTHER" id="PTHR31760">
    <property type="entry name" value="S-ADENOSYL-L-METHIONINE-DEPENDENT METHYLTRANSFERASES SUPERFAMILY PROTEIN"/>
    <property type="match status" value="1"/>
</dbReference>
<dbReference type="PIRSF" id="PIRSF003078">
    <property type="entry name" value="GidB"/>
    <property type="match status" value="1"/>
</dbReference>
<dbReference type="HOGENOM" id="CLU_065341_2_1_7"/>
<dbReference type="eggNOG" id="COG0357">
    <property type="taxonomic scope" value="Bacteria"/>
</dbReference>
<keyword evidence="1 6" id="KW-0963">Cytoplasm</keyword>
<dbReference type="GO" id="GO:0005829">
    <property type="term" value="C:cytosol"/>
    <property type="evidence" value="ECO:0007669"/>
    <property type="project" value="TreeGrafter"/>
</dbReference>
<protein>
    <recommendedName>
        <fullName evidence="6">Ribosomal RNA small subunit methyltransferase G</fullName>
        <ecNumber evidence="6">2.1.1.-</ecNumber>
    </recommendedName>
    <alternativeName>
        <fullName evidence="6">16S rRNA 7-methylguanosine methyltransferase</fullName>
        <shortName evidence="6">16S rRNA m7G methyltransferase</shortName>
    </alternativeName>
</protein>
<comment type="subcellular location">
    <subcellularLocation>
        <location evidence="6">Cytoplasm</location>
    </subcellularLocation>
</comment>
<gene>
    <name evidence="7" type="primary">gidB</name>
    <name evidence="6" type="synonym">rsmG</name>
    <name evidence="7" type="ORF">CIG1485E_1529</name>
</gene>
<reference evidence="8" key="1">
    <citation type="journal article" date="2014" name="Genome Announc.">
        <title>Complete Genome Sequence of Campylobacter iguaniorum Strain 1485ET, Isolated from a Bearded Dragon (Pogona vitticeps).</title>
        <authorList>
            <person name="Gilbert M.J."/>
            <person name="Miller W.G."/>
            <person name="Yee E."/>
            <person name="Kik M."/>
            <person name="Wagenaar J.A."/>
            <person name="Duim B."/>
        </authorList>
    </citation>
    <scope>NUCLEOTIDE SEQUENCE [LARGE SCALE GENOMIC DNA]</scope>
    <source>
        <strain evidence="8">1485E</strain>
    </source>
</reference>
<dbReference type="AlphaFoldDB" id="A0A076FDB6"/>
<dbReference type="RefSeq" id="WP_038455163.1">
    <property type="nucleotide sequence ID" value="NZ_CP009043.1"/>
</dbReference>
<dbReference type="Pfam" id="PF02527">
    <property type="entry name" value="GidB"/>
    <property type="match status" value="1"/>
</dbReference>
<comment type="function">
    <text evidence="6">Specifically methylates the N7 position of a guanine in 16S rRNA.</text>
</comment>
<dbReference type="HAMAP" id="MF_00074">
    <property type="entry name" value="16SrRNA_methyltr_G"/>
    <property type="match status" value="1"/>
</dbReference>
<dbReference type="OrthoDB" id="9808773at2"/>
<evidence type="ECO:0000256" key="1">
    <source>
        <dbReference type="ARBA" id="ARBA00022490"/>
    </source>
</evidence>
<evidence type="ECO:0000256" key="6">
    <source>
        <dbReference type="HAMAP-Rule" id="MF_00074"/>
    </source>
</evidence>
<proteinExistence type="inferred from homology"/>
<feature type="binding site" evidence="6">
    <location>
        <position position="123"/>
    </location>
    <ligand>
        <name>S-adenosyl-L-methionine</name>
        <dbReference type="ChEBI" id="CHEBI:59789"/>
    </ligand>
</feature>
<feature type="binding site" evidence="6">
    <location>
        <position position="63"/>
    </location>
    <ligand>
        <name>S-adenosyl-L-methionine</name>
        <dbReference type="ChEBI" id="CHEBI:59789"/>
    </ligand>
</feature>
<evidence type="ECO:0000313" key="8">
    <source>
        <dbReference type="Proteomes" id="UP000028486"/>
    </source>
</evidence>
<dbReference type="PATRIC" id="fig|1244531.5.peg.1734"/>
<dbReference type="GO" id="GO:0070043">
    <property type="term" value="F:rRNA (guanine-N7-)-methyltransferase activity"/>
    <property type="evidence" value="ECO:0007669"/>
    <property type="project" value="UniProtKB-UniRule"/>
</dbReference>
<keyword evidence="3 6" id="KW-0489">Methyltransferase</keyword>
<dbReference type="InterPro" id="IPR003682">
    <property type="entry name" value="rRNA_ssu_MeTfrase_G"/>
</dbReference>
<dbReference type="KEGG" id="caj:CIG1485E_1529"/>
<dbReference type="STRING" id="1244531.CIG2463D_1726"/>
<feature type="binding site" evidence="6">
    <location>
        <begin position="109"/>
        <end position="110"/>
    </location>
    <ligand>
        <name>S-adenosyl-L-methionine</name>
        <dbReference type="ChEBI" id="CHEBI:59789"/>
    </ligand>
</feature>
<name>A0A076FDB6_9BACT</name>
<organism evidence="7 8">
    <name type="scientific">Campylobacter iguaniorum</name>
    <dbReference type="NCBI Taxonomy" id="1244531"/>
    <lineage>
        <taxon>Bacteria</taxon>
        <taxon>Pseudomonadati</taxon>
        <taxon>Campylobacterota</taxon>
        <taxon>Epsilonproteobacteria</taxon>
        <taxon>Campylobacterales</taxon>
        <taxon>Campylobacteraceae</taxon>
        <taxon>Campylobacter</taxon>
    </lineage>
</organism>